<name>A0AAV9I7M3_9RHOD</name>
<feature type="domain" description="GIY-YIG" evidence="3">
    <location>
        <begin position="35"/>
        <end position="73"/>
    </location>
</feature>
<dbReference type="InterPro" id="IPR035901">
    <property type="entry name" value="GIY-YIG_endonuc_sf"/>
</dbReference>
<dbReference type="EMBL" id="JANCYU010000011">
    <property type="protein sequence ID" value="KAK4523107.1"/>
    <property type="molecule type" value="Genomic_DNA"/>
</dbReference>
<proteinExistence type="predicted"/>
<sequence length="197" mass="22685">MMNSENKTRPRYLQELPLIPIDEIYSKSFRWNRIGCYALYNGDQALCYVGYTKNLQRKIAFHAKLQPDNCKFFKAFVVENPKVSAAYLEKILDAWLLEYGSVPPGNSTQRHLWEGRKPRQEVGQDNNNNRKTTTTFRVNDFFDGKDSFSLGSKVTKNVEYDDYLQTWIPVATVVGLSVLLWLMSLVTTSLQPDTLGL</sequence>
<feature type="transmembrane region" description="Helical" evidence="2">
    <location>
        <begin position="166"/>
        <end position="187"/>
    </location>
</feature>
<evidence type="ECO:0000256" key="1">
    <source>
        <dbReference type="SAM" id="MobiDB-lite"/>
    </source>
</evidence>
<accession>A0AAV9I7M3</accession>
<gene>
    <name evidence="4" type="ORF">GAYE_PCTG36G0998</name>
</gene>
<dbReference type="Pfam" id="PF01541">
    <property type="entry name" value="GIY-YIG"/>
    <property type="match status" value="1"/>
</dbReference>
<reference evidence="4 5" key="1">
    <citation type="submission" date="2022-07" db="EMBL/GenBank/DDBJ databases">
        <title>Genome-wide signatures of adaptation to extreme environments.</title>
        <authorList>
            <person name="Cho C.H."/>
            <person name="Yoon H.S."/>
        </authorList>
    </citation>
    <scope>NUCLEOTIDE SEQUENCE [LARGE SCALE GENOMIC DNA]</scope>
    <source>
        <strain evidence="4 5">108.79 E11</strain>
    </source>
</reference>
<organism evidence="4 5">
    <name type="scientific">Galdieria yellowstonensis</name>
    <dbReference type="NCBI Taxonomy" id="3028027"/>
    <lineage>
        <taxon>Eukaryota</taxon>
        <taxon>Rhodophyta</taxon>
        <taxon>Bangiophyceae</taxon>
        <taxon>Galdieriales</taxon>
        <taxon>Galdieriaceae</taxon>
        <taxon>Galdieria</taxon>
    </lineage>
</organism>
<evidence type="ECO:0000313" key="4">
    <source>
        <dbReference type="EMBL" id="KAK4523107.1"/>
    </source>
</evidence>
<keyword evidence="2" id="KW-0472">Membrane</keyword>
<protein>
    <recommendedName>
        <fullName evidence="3">GIY-YIG domain-containing protein</fullName>
    </recommendedName>
</protein>
<dbReference type="AlphaFoldDB" id="A0AAV9I7M3"/>
<feature type="region of interest" description="Disordered" evidence="1">
    <location>
        <begin position="108"/>
        <end position="132"/>
    </location>
</feature>
<feature type="compositionally biased region" description="Basic and acidic residues" evidence="1">
    <location>
        <begin position="111"/>
        <end position="122"/>
    </location>
</feature>
<keyword evidence="2" id="KW-0812">Transmembrane</keyword>
<evidence type="ECO:0000313" key="5">
    <source>
        <dbReference type="Proteomes" id="UP001300502"/>
    </source>
</evidence>
<comment type="caution">
    <text evidence="4">The sequence shown here is derived from an EMBL/GenBank/DDBJ whole genome shotgun (WGS) entry which is preliminary data.</text>
</comment>
<evidence type="ECO:0000256" key="2">
    <source>
        <dbReference type="SAM" id="Phobius"/>
    </source>
</evidence>
<keyword evidence="5" id="KW-1185">Reference proteome</keyword>
<keyword evidence="2" id="KW-1133">Transmembrane helix</keyword>
<dbReference type="SUPFAM" id="SSF82771">
    <property type="entry name" value="GIY-YIG endonuclease"/>
    <property type="match status" value="1"/>
</dbReference>
<dbReference type="InterPro" id="IPR000305">
    <property type="entry name" value="GIY-YIG_endonuc"/>
</dbReference>
<dbReference type="Proteomes" id="UP001300502">
    <property type="component" value="Unassembled WGS sequence"/>
</dbReference>
<evidence type="ECO:0000259" key="3">
    <source>
        <dbReference type="Pfam" id="PF01541"/>
    </source>
</evidence>